<dbReference type="InterPro" id="IPR022740">
    <property type="entry name" value="Polyphenol_oxidase_C"/>
</dbReference>
<keyword evidence="7" id="KW-1015">Disulfide bond</keyword>
<evidence type="ECO:0000256" key="6">
    <source>
        <dbReference type="ARBA" id="ARBA00023008"/>
    </source>
</evidence>
<dbReference type="InterPro" id="IPR008922">
    <property type="entry name" value="Di-copper_centre_dom_sf"/>
</dbReference>
<keyword evidence="3" id="KW-0479">Metal-binding</keyword>
<dbReference type="Pfam" id="PF12142">
    <property type="entry name" value="PPO1_DWL"/>
    <property type="match status" value="1"/>
</dbReference>
<dbReference type="InterPro" id="IPR002227">
    <property type="entry name" value="Tyrosinase_Cu-bd"/>
</dbReference>
<dbReference type="SUPFAM" id="SSF48056">
    <property type="entry name" value="Di-copper centre-containing domain"/>
    <property type="match status" value="1"/>
</dbReference>
<organism evidence="9 10">
    <name type="scientific">Stephania cephalantha</name>
    <dbReference type="NCBI Taxonomy" id="152367"/>
    <lineage>
        <taxon>Eukaryota</taxon>
        <taxon>Viridiplantae</taxon>
        <taxon>Streptophyta</taxon>
        <taxon>Embryophyta</taxon>
        <taxon>Tracheophyta</taxon>
        <taxon>Spermatophyta</taxon>
        <taxon>Magnoliopsida</taxon>
        <taxon>Ranunculales</taxon>
        <taxon>Menispermaceae</taxon>
        <taxon>Menispermoideae</taxon>
        <taxon>Cissampelideae</taxon>
        <taxon>Stephania</taxon>
    </lineage>
</organism>
<dbReference type="Pfam" id="PF12143">
    <property type="entry name" value="PPO1_KFDV"/>
    <property type="match status" value="1"/>
</dbReference>
<keyword evidence="10" id="KW-1185">Reference proteome</keyword>
<accession>A0AAP0IE14</accession>
<evidence type="ECO:0000313" key="10">
    <source>
        <dbReference type="Proteomes" id="UP001419268"/>
    </source>
</evidence>
<keyword evidence="5" id="KW-0560">Oxidoreductase</keyword>
<dbReference type="Pfam" id="PF00264">
    <property type="entry name" value="Tyrosinase"/>
    <property type="match status" value="1"/>
</dbReference>
<protein>
    <recommendedName>
        <fullName evidence="8">Tyrosinase copper-binding domain-containing protein</fullName>
    </recommendedName>
</protein>
<dbReference type="Proteomes" id="UP001419268">
    <property type="component" value="Unassembled WGS sequence"/>
</dbReference>
<dbReference type="GO" id="GO:0004097">
    <property type="term" value="F:catechol oxidase activity"/>
    <property type="evidence" value="ECO:0007669"/>
    <property type="project" value="InterPro"/>
</dbReference>
<dbReference type="PRINTS" id="PR00092">
    <property type="entry name" value="TYROSINASE"/>
</dbReference>
<feature type="domain" description="Tyrosinase copper-binding" evidence="8">
    <location>
        <begin position="349"/>
        <end position="360"/>
    </location>
</feature>
<evidence type="ECO:0000313" key="9">
    <source>
        <dbReference type="EMBL" id="KAK9113086.1"/>
    </source>
</evidence>
<dbReference type="AlphaFoldDB" id="A0AAP0IE14"/>
<evidence type="ECO:0000256" key="1">
    <source>
        <dbReference type="ARBA" id="ARBA00001973"/>
    </source>
</evidence>
<evidence type="ECO:0000256" key="5">
    <source>
        <dbReference type="ARBA" id="ARBA00023002"/>
    </source>
</evidence>
<evidence type="ECO:0000256" key="3">
    <source>
        <dbReference type="ARBA" id="ARBA00022723"/>
    </source>
</evidence>
<evidence type="ECO:0000256" key="4">
    <source>
        <dbReference type="ARBA" id="ARBA00022784"/>
    </source>
</evidence>
<dbReference type="EMBL" id="JBBNAG010000008">
    <property type="protein sequence ID" value="KAK9113086.1"/>
    <property type="molecule type" value="Genomic_DNA"/>
</dbReference>
<keyword evidence="4" id="KW-0883">Thioether bond</keyword>
<evidence type="ECO:0000256" key="7">
    <source>
        <dbReference type="ARBA" id="ARBA00023157"/>
    </source>
</evidence>
<evidence type="ECO:0000259" key="8">
    <source>
        <dbReference type="PROSITE" id="PS00498"/>
    </source>
</evidence>
<dbReference type="PROSITE" id="PS00498">
    <property type="entry name" value="TYROSINASE_2"/>
    <property type="match status" value="1"/>
</dbReference>
<name>A0AAP0IE14_9MAGN</name>
<dbReference type="Gene3D" id="1.10.1280.10">
    <property type="entry name" value="Di-copper center containing domain from catechol oxidase"/>
    <property type="match status" value="1"/>
</dbReference>
<comment type="caution">
    <text evidence="9">The sequence shown here is derived from an EMBL/GenBank/DDBJ whole genome shotgun (WGS) entry which is preliminary data.</text>
</comment>
<dbReference type="PANTHER" id="PTHR11474">
    <property type="entry name" value="TYROSINASE FAMILY MEMBER"/>
    <property type="match status" value="1"/>
</dbReference>
<evidence type="ECO:0000256" key="2">
    <source>
        <dbReference type="ARBA" id="ARBA00009928"/>
    </source>
</evidence>
<dbReference type="PANTHER" id="PTHR11474:SF128">
    <property type="entry name" value="AUREUSIDIN SYNTHASE-LIKE"/>
    <property type="match status" value="1"/>
</dbReference>
<proteinExistence type="inferred from homology"/>
<keyword evidence="6" id="KW-0186">Copper</keyword>
<comment type="similarity">
    <text evidence="2">Belongs to the tyrosinase family.</text>
</comment>
<gene>
    <name evidence="9" type="ORF">Scep_020605</name>
</gene>
<dbReference type="GO" id="GO:0046872">
    <property type="term" value="F:metal ion binding"/>
    <property type="evidence" value="ECO:0007669"/>
    <property type="project" value="UniProtKB-KW"/>
</dbReference>
<comment type="cofactor">
    <cofactor evidence="1">
        <name>Cu(2+)</name>
        <dbReference type="ChEBI" id="CHEBI:29036"/>
    </cofactor>
</comment>
<dbReference type="InterPro" id="IPR050316">
    <property type="entry name" value="Tyrosinase/Hemocyanin"/>
</dbReference>
<dbReference type="InterPro" id="IPR022739">
    <property type="entry name" value="Polyphenol_oxidase_cen"/>
</dbReference>
<sequence length="590" mass="68204">MDQIIRWAVAALLGLVFVGLTFNRISRTATESGLPYSLFGDIQDSVIGTVNGLWPWIRTRPVAPSPTLRPNQTTPHHHHRQFVPLSPNLTTCHLSYSRQVLPVYCCPPKPESEEPFIDFEFPDPETHRVRIRRPVHKLDRAFISKYQKALAKMKSLPLNDPRNFMRQANIHCIFCTGAYNQMHSNSPLNIHRSWLFFPFHRMMIYFHERILASFMDDGDDFALPYWNWDNPEGMLLPKMYMNGSFFDTERDQSHVYPSVADINFGGVESGLSDKDQIETNLRFMYHQMISGAKRTELFMGCAYRSGENGSCNGPGTIELAPHNALHTWVGSNLNPQRENMGTFYAAARDPVFYAHHSNIDRLWEVWRDLNEHKLDIHDPEWLDSHFFFHDEKLRLVRIRIRDVLNISKLGYAYEPIDHAWVNARPMPSMPPNIARQILQQKKQQTLQYFVQKQDFGPKGRRLSTNVRLEVERPKKQRSREEKIREEEVLVVYGIEVVRDVYAKFDVFVNAVNVNTIGAESREFAGTFVNVQKGVRHVKKRSSPAILKLGISELLEDLEADEDESIFVTLVPRGGTGENIFVGGVRIEYIH</sequence>
<reference evidence="9 10" key="1">
    <citation type="submission" date="2024-01" db="EMBL/GenBank/DDBJ databases">
        <title>Genome assemblies of Stephania.</title>
        <authorList>
            <person name="Yang L."/>
        </authorList>
    </citation>
    <scope>NUCLEOTIDE SEQUENCE [LARGE SCALE GENOMIC DNA]</scope>
    <source>
        <strain evidence="9">JXDWG</strain>
        <tissue evidence="9">Leaf</tissue>
    </source>
</reference>